<dbReference type="Proteomes" id="UP000030765">
    <property type="component" value="Unassembled WGS sequence"/>
</dbReference>
<feature type="compositionally biased region" description="Low complexity" evidence="1">
    <location>
        <begin position="150"/>
        <end position="159"/>
    </location>
</feature>
<keyword evidence="4" id="KW-1185">Reference proteome</keyword>
<feature type="compositionally biased region" description="Low complexity" evidence="1">
    <location>
        <begin position="78"/>
        <end position="94"/>
    </location>
</feature>
<feature type="compositionally biased region" description="Polar residues" evidence="1">
    <location>
        <begin position="122"/>
        <end position="131"/>
    </location>
</feature>
<accession>A0A084VWD7</accession>
<evidence type="ECO:0000313" key="2">
    <source>
        <dbReference type="EMBL" id="KFB42281.1"/>
    </source>
</evidence>
<reference evidence="2 4" key="1">
    <citation type="journal article" date="2014" name="BMC Genomics">
        <title>Genome sequence of Anopheles sinensis provides insight into genetics basis of mosquito competence for malaria parasites.</title>
        <authorList>
            <person name="Zhou D."/>
            <person name="Zhang D."/>
            <person name="Ding G."/>
            <person name="Shi L."/>
            <person name="Hou Q."/>
            <person name="Ye Y."/>
            <person name="Xu Y."/>
            <person name="Zhou H."/>
            <person name="Xiong C."/>
            <person name="Li S."/>
            <person name="Yu J."/>
            <person name="Hong S."/>
            <person name="Yu X."/>
            <person name="Zou P."/>
            <person name="Chen C."/>
            <person name="Chang X."/>
            <person name="Wang W."/>
            <person name="Lv Y."/>
            <person name="Sun Y."/>
            <person name="Ma L."/>
            <person name="Shen B."/>
            <person name="Zhu C."/>
        </authorList>
    </citation>
    <scope>NUCLEOTIDE SEQUENCE [LARGE SCALE GENOMIC DNA]</scope>
</reference>
<name>A0A084VWD7_ANOSI</name>
<evidence type="ECO:0000256" key="1">
    <source>
        <dbReference type="SAM" id="MobiDB-lite"/>
    </source>
</evidence>
<feature type="region of interest" description="Disordered" evidence="1">
    <location>
        <begin position="25"/>
        <end position="180"/>
    </location>
</feature>
<dbReference type="EMBL" id="KE525174">
    <property type="protein sequence ID" value="KFB42281.1"/>
    <property type="molecule type" value="Genomic_DNA"/>
</dbReference>
<dbReference type="EMBL" id="ATLV01017577">
    <property type="status" value="NOT_ANNOTATED_CDS"/>
    <property type="molecule type" value="Genomic_DNA"/>
</dbReference>
<evidence type="ECO:0000313" key="4">
    <source>
        <dbReference type="Proteomes" id="UP000030765"/>
    </source>
</evidence>
<gene>
    <name evidence="2" type="ORF">ZHAS_00009962</name>
</gene>
<dbReference type="VEuPathDB" id="VectorBase:ASIC009962"/>
<protein>
    <submittedName>
        <fullName evidence="2 3">Uncharacterized protein</fullName>
    </submittedName>
</protein>
<dbReference type="AlphaFoldDB" id="A0A084VWD7"/>
<feature type="compositionally biased region" description="Low complexity" evidence="1">
    <location>
        <begin position="52"/>
        <end position="65"/>
    </location>
</feature>
<dbReference type="EnsemblMetazoa" id="ASIC009962-RA">
    <property type="protein sequence ID" value="ASIC009962-PA"/>
    <property type="gene ID" value="ASIC009962"/>
</dbReference>
<organism evidence="2">
    <name type="scientific">Anopheles sinensis</name>
    <name type="common">Mosquito</name>
    <dbReference type="NCBI Taxonomy" id="74873"/>
    <lineage>
        <taxon>Eukaryota</taxon>
        <taxon>Metazoa</taxon>
        <taxon>Ecdysozoa</taxon>
        <taxon>Arthropoda</taxon>
        <taxon>Hexapoda</taxon>
        <taxon>Insecta</taxon>
        <taxon>Pterygota</taxon>
        <taxon>Neoptera</taxon>
        <taxon>Endopterygota</taxon>
        <taxon>Diptera</taxon>
        <taxon>Nematocera</taxon>
        <taxon>Culicoidea</taxon>
        <taxon>Culicidae</taxon>
        <taxon>Anophelinae</taxon>
        <taxon>Anopheles</taxon>
    </lineage>
</organism>
<reference evidence="3" key="2">
    <citation type="submission" date="2020-05" db="UniProtKB">
        <authorList>
            <consortium name="EnsemblMetazoa"/>
        </authorList>
    </citation>
    <scope>IDENTIFICATION</scope>
</reference>
<dbReference type="STRING" id="74873.A0A084VWD7"/>
<sequence>MQIAQRLGNFEVARVHILEPSTSHHVIGIAPSPNPSTPLRPGTHRPLPPKTNSNSSSTISNSNANFVKPADNRSLFNGRPSAPPSSTTSSSAGRARQHYPFADAGPINKHEVHGLSSKGPPASTSLPTSLMNGRVPTASGGGIGTGGTGAATTGPSVAGDKLPSQMPNGRLPQVANAKMPRVLMTLKRNKSDRLLEAK</sequence>
<feature type="compositionally biased region" description="Gly residues" evidence="1">
    <location>
        <begin position="139"/>
        <end position="149"/>
    </location>
</feature>
<evidence type="ECO:0000313" key="3">
    <source>
        <dbReference type="EnsemblMetazoa" id="ASIC009962-PA"/>
    </source>
</evidence>
<proteinExistence type="predicted"/>